<dbReference type="InterPro" id="IPR022751">
    <property type="entry name" value="Alpha_mannosyltransferase"/>
</dbReference>
<dbReference type="GO" id="GO:0016020">
    <property type="term" value="C:membrane"/>
    <property type="evidence" value="ECO:0007669"/>
    <property type="project" value="UniProtKB-SubCell"/>
</dbReference>
<dbReference type="Proteomes" id="UP000193944">
    <property type="component" value="Unassembled WGS sequence"/>
</dbReference>
<dbReference type="InterPro" id="IPR036770">
    <property type="entry name" value="Ankyrin_rpt-contain_sf"/>
</dbReference>
<keyword evidence="7" id="KW-1133">Transmembrane helix</keyword>
<evidence type="ECO:0000256" key="5">
    <source>
        <dbReference type="ARBA" id="ARBA00022692"/>
    </source>
</evidence>
<dbReference type="EMBL" id="MCFG01000493">
    <property type="protein sequence ID" value="ORX64862.1"/>
    <property type="molecule type" value="Genomic_DNA"/>
</dbReference>
<sequence length="321" mass="37670">MNNRGNYPLLQAIHFNNEECVKLLIQYANNNKILLNLNEKNKFGYYPLITAIYNNNINIIKLLMNYADKHEILLNINENNFPLLEAINNNNNNNNNNTIIELLNGTEVVDEHKIFTDENKTINDIDEDKTINDTEVVDEDKTINDTEVVDEDKIIDDTDVVDENKTINDIDDIIKIYKHVYGDKETFWIGFEIARQPFYFNPLRPAIISKVESVNSETTRFCGHKSEDDKFMYWNGHLLLDKNSNNPKLIDFNIIVDDSDDIKWQDIFCGELTNEQFEKLQHPFDEYENKTLENILDNEKKSLYYTRVINLKIKNIISFLS</sequence>
<comment type="subcellular location">
    <subcellularLocation>
        <location evidence="1">Membrane</location>
        <topology evidence="1">Single-pass type II membrane protein</topology>
    </subcellularLocation>
</comment>
<keyword evidence="5" id="KW-0812">Transmembrane</keyword>
<dbReference type="InterPro" id="IPR002110">
    <property type="entry name" value="Ankyrin_rpt"/>
</dbReference>
<comment type="similarity">
    <text evidence="2">Belongs to the MNN1/MNT family.</text>
</comment>
<evidence type="ECO:0000256" key="7">
    <source>
        <dbReference type="ARBA" id="ARBA00022989"/>
    </source>
</evidence>
<dbReference type="GO" id="GO:0005794">
    <property type="term" value="C:Golgi apparatus"/>
    <property type="evidence" value="ECO:0007669"/>
    <property type="project" value="TreeGrafter"/>
</dbReference>
<dbReference type="OrthoDB" id="430354at2759"/>
<evidence type="ECO:0000256" key="4">
    <source>
        <dbReference type="ARBA" id="ARBA00022679"/>
    </source>
</evidence>
<keyword evidence="4" id="KW-0808">Transferase</keyword>
<keyword evidence="6" id="KW-0735">Signal-anchor</keyword>
<dbReference type="AlphaFoldDB" id="A0A1Y1VUA0"/>
<evidence type="ECO:0000256" key="6">
    <source>
        <dbReference type="ARBA" id="ARBA00022968"/>
    </source>
</evidence>
<keyword evidence="9" id="KW-0325">Glycoprotein</keyword>
<accession>A0A1Y1VUA0</accession>
<reference evidence="10 11" key="1">
    <citation type="submission" date="2016-08" db="EMBL/GenBank/DDBJ databases">
        <title>A Parts List for Fungal Cellulosomes Revealed by Comparative Genomics.</title>
        <authorList>
            <consortium name="DOE Joint Genome Institute"/>
            <person name="Haitjema C.H."/>
            <person name="Gilmore S.P."/>
            <person name="Henske J.K."/>
            <person name="Solomon K.V."/>
            <person name="De Groot R."/>
            <person name="Kuo A."/>
            <person name="Mondo S.J."/>
            <person name="Salamov A.A."/>
            <person name="Labutti K."/>
            <person name="Zhao Z."/>
            <person name="Chiniquy J."/>
            <person name="Barry K."/>
            <person name="Brewer H.M."/>
            <person name="Purvine S.O."/>
            <person name="Wright A.T."/>
            <person name="Boxma B."/>
            <person name="Van Alen T."/>
            <person name="Hackstein J.H."/>
            <person name="Baker S.E."/>
            <person name="Grigoriev I.V."/>
            <person name="O'Malley M.A."/>
        </authorList>
    </citation>
    <scope>NUCLEOTIDE SEQUENCE [LARGE SCALE GENOMIC DNA]</scope>
    <source>
        <strain evidence="10 11">S4</strain>
    </source>
</reference>
<dbReference type="SUPFAM" id="SSF48403">
    <property type="entry name" value="Ankyrin repeat"/>
    <property type="match status" value="1"/>
</dbReference>
<protein>
    <submittedName>
        <fullName evidence="10">Uncharacterized protein</fullName>
    </submittedName>
</protein>
<dbReference type="GO" id="GO:0000033">
    <property type="term" value="F:alpha-1,3-mannosyltransferase activity"/>
    <property type="evidence" value="ECO:0007669"/>
    <property type="project" value="TreeGrafter"/>
</dbReference>
<dbReference type="SMART" id="SM00248">
    <property type="entry name" value="ANK"/>
    <property type="match status" value="2"/>
</dbReference>
<dbReference type="PANTHER" id="PTHR31392:SF1">
    <property type="entry name" value="ALPHA-1,3-MANNOSYLTRANSFERASE MNN1-RELATED"/>
    <property type="match status" value="1"/>
</dbReference>
<keyword evidence="11" id="KW-1185">Reference proteome</keyword>
<dbReference type="PANTHER" id="PTHR31392">
    <property type="entry name" value="ALPHA-1,3-MANNOSYLTRANSFERASE MNN1-RELATED"/>
    <property type="match status" value="1"/>
</dbReference>
<keyword evidence="8" id="KW-0472">Membrane</keyword>
<gene>
    <name evidence="10" type="ORF">BCR32DRAFT_272937</name>
</gene>
<name>A0A1Y1VUA0_9FUNG</name>
<comment type="caution">
    <text evidence="10">The sequence shown here is derived from an EMBL/GenBank/DDBJ whole genome shotgun (WGS) entry which is preliminary data.</text>
</comment>
<evidence type="ECO:0000256" key="1">
    <source>
        <dbReference type="ARBA" id="ARBA00004606"/>
    </source>
</evidence>
<evidence type="ECO:0000256" key="8">
    <source>
        <dbReference type="ARBA" id="ARBA00023136"/>
    </source>
</evidence>
<organism evidence="10 11">
    <name type="scientific">Anaeromyces robustus</name>
    <dbReference type="NCBI Taxonomy" id="1754192"/>
    <lineage>
        <taxon>Eukaryota</taxon>
        <taxon>Fungi</taxon>
        <taxon>Fungi incertae sedis</taxon>
        <taxon>Chytridiomycota</taxon>
        <taxon>Chytridiomycota incertae sedis</taxon>
        <taxon>Neocallimastigomycetes</taxon>
        <taxon>Neocallimastigales</taxon>
        <taxon>Neocallimastigaceae</taxon>
        <taxon>Anaeromyces</taxon>
    </lineage>
</organism>
<reference evidence="10 11" key="2">
    <citation type="submission" date="2016-08" db="EMBL/GenBank/DDBJ databases">
        <title>Pervasive Adenine N6-methylation of Active Genes in Fungi.</title>
        <authorList>
            <consortium name="DOE Joint Genome Institute"/>
            <person name="Mondo S.J."/>
            <person name="Dannebaum R.O."/>
            <person name="Kuo R.C."/>
            <person name="Labutti K."/>
            <person name="Haridas S."/>
            <person name="Kuo A."/>
            <person name="Salamov A."/>
            <person name="Ahrendt S.R."/>
            <person name="Lipzen A."/>
            <person name="Sullivan W."/>
            <person name="Andreopoulos W.B."/>
            <person name="Clum A."/>
            <person name="Lindquist E."/>
            <person name="Daum C."/>
            <person name="Ramamoorthy G.K."/>
            <person name="Gryganskyi A."/>
            <person name="Culley D."/>
            <person name="Magnuson J.K."/>
            <person name="James T.Y."/>
            <person name="O'Malley M.A."/>
            <person name="Stajich J.E."/>
            <person name="Spatafora J.W."/>
            <person name="Visel A."/>
            <person name="Grigoriev I.V."/>
        </authorList>
    </citation>
    <scope>NUCLEOTIDE SEQUENCE [LARGE SCALE GENOMIC DNA]</scope>
    <source>
        <strain evidence="10 11">S4</strain>
    </source>
</reference>
<evidence type="ECO:0000256" key="2">
    <source>
        <dbReference type="ARBA" id="ARBA00009105"/>
    </source>
</evidence>
<dbReference type="Gene3D" id="1.25.40.20">
    <property type="entry name" value="Ankyrin repeat-containing domain"/>
    <property type="match status" value="1"/>
</dbReference>
<dbReference type="Pfam" id="PF12796">
    <property type="entry name" value="Ank_2"/>
    <property type="match status" value="1"/>
</dbReference>
<evidence type="ECO:0000256" key="9">
    <source>
        <dbReference type="ARBA" id="ARBA00023180"/>
    </source>
</evidence>
<dbReference type="GO" id="GO:0006493">
    <property type="term" value="P:protein O-linked glycosylation"/>
    <property type="evidence" value="ECO:0007669"/>
    <property type="project" value="TreeGrafter"/>
</dbReference>
<evidence type="ECO:0000256" key="3">
    <source>
        <dbReference type="ARBA" id="ARBA00022676"/>
    </source>
</evidence>
<evidence type="ECO:0000313" key="10">
    <source>
        <dbReference type="EMBL" id="ORX64862.1"/>
    </source>
</evidence>
<dbReference type="Pfam" id="PF11051">
    <property type="entry name" value="Mannosyl_trans3"/>
    <property type="match status" value="1"/>
</dbReference>
<evidence type="ECO:0000313" key="11">
    <source>
        <dbReference type="Proteomes" id="UP000193944"/>
    </source>
</evidence>
<keyword evidence="3" id="KW-0328">Glycosyltransferase</keyword>
<proteinExistence type="inferred from homology"/>